<dbReference type="GeneID" id="106176369"/>
<name>A0A1S3JUY0_LINAN</name>
<reference evidence="3" key="1">
    <citation type="submission" date="2025-08" db="UniProtKB">
        <authorList>
            <consortium name="RefSeq"/>
        </authorList>
    </citation>
    <scope>IDENTIFICATION</scope>
    <source>
        <tissue evidence="3">Gonads</tissue>
    </source>
</reference>
<feature type="signal peptide" evidence="1">
    <location>
        <begin position="1"/>
        <end position="17"/>
    </location>
</feature>
<gene>
    <name evidence="3" type="primary">LOC106176369</name>
</gene>
<dbReference type="AlphaFoldDB" id="A0A1S3JUY0"/>
<proteinExistence type="predicted"/>
<protein>
    <submittedName>
        <fullName evidence="3">Uncharacterized protein LOC106176369</fullName>
    </submittedName>
</protein>
<dbReference type="Proteomes" id="UP000085678">
    <property type="component" value="Unplaced"/>
</dbReference>
<sequence>MAATLLVALMVFSSASSQTEAPGGCTEEQVNGCTQPYREYIENLDDGSKDKIVPDHDEHTMRNICRNYAVMESCLQPLKIICDTPQTQIVLKAIGALEGGMGYLCNESLDDYVKHVSCFSDPARTPVINRCRYEQNERLILITQDKGLSKQDRQFKTCE</sequence>
<dbReference type="InParanoid" id="A0A1S3JUY0"/>
<accession>A0A1S3JUY0</accession>
<dbReference type="RefSeq" id="XP_013414180.1">
    <property type="nucleotide sequence ID" value="XM_013558726.2"/>
</dbReference>
<evidence type="ECO:0000313" key="2">
    <source>
        <dbReference type="Proteomes" id="UP000085678"/>
    </source>
</evidence>
<organism evidence="2 3">
    <name type="scientific">Lingula anatina</name>
    <name type="common">Brachiopod</name>
    <name type="synonym">Lingula unguis</name>
    <dbReference type="NCBI Taxonomy" id="7574"/>
    <lineage>
        <taxon>Eukaryota</taxon>
        <taxon>Metazoa</taxon>
        <taxon>Spiralia</taxon>
        <taxon>Lophotrochozoa</taxon>
        <taxon>Brachiopoda</taxon>
        <taxon>Linguliformea</taxon>
        <taxon>Lingulata</taxon>
        <taxon>Lingulida</taxon>
        <taxon>Linguloidea</taxon>
        <taxon>Lingulidae</taxon>
        <taxon>Lingula</taxon>
    </lineage>
</organism>
<feature type="chain" id="PRO_5010240971" evidence="1">
    <location>
        <begin position="18"/>
        <end position="159"/>
    </location>
</feature>
<evidence type="ECO:0000256" key="1">
    <source>
        <dbReference type="SAM" id="SignalP"/>
    </source>
</evidence>
<evidence type="ECO:0000313" key="3">
    <source>
        <dbReference type="RefSeq" id="XP_013414180.1"/>
    </source>
</evidence>
<keyword evidence="1" id="KW-0732">Signal</keyword>
<keyword evidence="2" id="KW-1185">Reference proteome</keyword>
<dbReference type="KEGG" id="lak:106176369"/>